<dbReference type="AlphaFoldDB" id="A0A343JDN1"/>
<dbReference type="Proteomes" id="UP000264883">
    <property type="component" value="Chromosome"/>
</dbReference>
<evidence type="ECO:0000256" key="1">
    <source>
        <dbReference type="SAM" id="Phobius"/>
    </source>
</evidence>
<dbReference type="KEGG" id="cia:BEN51_09145"/>
<reference evidence="2 3" key="1">
    <citation type="submission" date="2016-08" db="EMBL/GenBank/DDBJ databases">
        <title>Complete Genome Sequence Of The Indigo Reducing Clostridium isatidis DSM15098.</title>
        <authorList>
            <person name="Little G.T."/>
            <person name="Minton N.P."/>
        </authorList>
    </citation>
    <scope>NUCLEOTIDE SEQUENCE [LARGE SCALE GENOMIC DNA]</scope>
    <source>
        <strain evidence="2 3">DSM 15098</strain>
    </source>
</reference>
<dbReference type="InterPro" id="IPR010540">
    <property type="entry name" value="CmpB_TMEM229"/>
</dbReference>
<dbReference type="OrthoDB" id="9789229at2"/>
<feature type="transmembrane region" description="Helical" evidence="1">
    <location>
        <begin position="143"/>
        <end position="168"/>
    </location>
</feature>
<feature type="transmembrane region" description="Helical" evidence="1">
    <location>
        <begin position="6"/>
        <end position="27"/>
    </location>
</feature>
<sequence>MNFQLYELLLLFFIYSFLGWCLEVSYAAINTGKFVNRGFLYGVICPIYGIGAVIVIISLTPLINNILILFLGSVFLTSFLEFITGFILEKVFQNKWWDYSNLPFNIKGYICLRFSIYWGIGCVFIMKIIQPFIYTFIKALPIILGKFIITLMILLILIDIIATIITVLNLNKRLKLIDEISRNIKKLSDEIGQTISDTSLKVSEKISPIKEDLNNRKLILDELKVKYKEMFEKNIRSHNRILKAFPSLRSKKYNLILEKLKNYHIKK</sequence>
<keyword evidence="1" id="KW-1133">Transmembrane helix</keyword>
<feature type="transmembrane region" description="Helical" evidence="1">
    <location>
        <begin position="66"/>
        <end position="88"/>
    </location>
</feature>
<dbReference type="Pfam" id="PF06541">
    <property type="entry name" value="ABC_trans_CmpB"/>
    <property type="match status" value="1"/>
</dbReference>
<keyword evidence="1" id="KW-0472">Membrane</keyword>
<evidence type="ECO:0008006" key="4">
    <source>
        <dbReference type="Google" id="ProtNLM"/>
    </source>
</evidence>
<proteinExistence type="predicted"/>
<dbReference type="RefSeq" id="WP_119865776.1">
    <property type="nucleotide sequence ID" value="NZ_CP016786.1"/>
</dbReference>
<accession>A0A343JDN1</accession>
<organism evidence="2 3">
    <name type="scientific">Clostridium isatidis</name>
    <dbReference type="NCBI Taxonomy" id="182773"/>
    <lineage>
        <taxon>Bacteria</taxon>
        <taxon>Bacillati</taxon>
        <taxon>Bacillota</taxon>
        <taxon>Clostridia</taxon>
        <taxon>Eubacteriales</taxon>
        <taxon>Clostridiaceae</taxon>
        <taxon>Clostridium</taxon>
    </lineage>
</organism>
<keyword evidence="1" id="KW-0812">Transmembrane</keyword>
<evidence type="ECO:0000313" key="3">
    <source>
        <dbReference type="Proteomes" id="UP000264883"/>
    </source>
</evidence>
<evidence type="ECO:0000313" key="2">
    <source>
        <dbReference type="EMBL" id="ASW43639.1"/>
    </source>
</evidence>
<feature type="transmembrane region" description="Helical" evidence="1">
    <location>
        <begin position="116"/>
        <end position="137"/>
    </location>
</feature>
<gene>
    <name evidence="2" type="ORF">BEN51_09145</name>
</gene>
<name>A0A343JDN1_9CLOT</name>
<keyword evidence="3" id="KW-1185">Reference proteome</keyword>
<dbReference type="EMBL" id="CP016786">
    <property type="protein sequence ID" value="ASW43639.1"/>
    <property type="molecule type" value="Genomic_DNA"/>
</dbReference>
<feature type="transmembrane region" description="Helical" evidence="1">
    <location>
        <begin position="39"/>
        <end position="60"/>
    </location>
</feature>
<protein>
    <recommendedName>
        <fullName evidence="4">ABC transporter permease</fullName>
    </recommendedName>
</protein>